<protein>
    <recommendedName>
        <fullName evidence="3">Glucokinase</fullName>
        <ecNumber evidence="3">2.7.1.2</ecNumber>
    </recommendedName>
    <alternativeName>
        <fullName evidence="3">Glucose kinase</fullName>
    </alternativeName>
</protein>
<dbReference type="NCBIfam" id="TIGR00749">
    <property type="entry name" value="glk"/>
    <property type="match status" value="1"/>
</dbReference>
<dbReference type="Gene3D" id="3.40.367.20">
    <property type="match status" value="1"/>
</dbReference>
<evidence type="ECO:0000256" key="1">
    <source>
        <dbReference type="ARBA" id="ARBA00022679"/>
    </source>
</evidence>
<dbReference type="RefSeq" id="WP_140825733.1">
    <property type="nucleotide sequence ID" value="NZ_VFYP01000001.1"/>
</dbReference>
<keyword evidence="3" id="KW-0547">Nucleotide-binding</keyword>
<dbReference type="EMBL" id="VFYP01000001">
    <property type="protein sequence ID" value="TPP09332.1"/>
    <property type="molecule type" value="Genomic_DNA"/>
</dbReference>
<comment type="similarity">
    <text evidence="3 4">Belongs to the bacterial glucokinase family.</text>
</comment>
<dbReference type="PANTHER" id="PTHR47690:SF1">
    <property type="entry name" value="GLUCOKINASE"/>
    <property type="match status" value="1"/>
</dbReference>
<dbReference type="NCBIfam" id="NF001417">
    <property type="entry name" value="PRK00292.1-4"/>
    <property type="match status" value="1"/>
</dbReference>
<organism evidence="5 6">
    <name type="scientific">Rhizobium glycinendophyticum</name>
    <dbReference type="NCBI Taxonomy" id="2589807"/>
    <lineage>
        <taxon>Bacteria</taxon>
        <taxon>Pseudomonadati</taxon>
        <taxon>Pseudomonadota</taxon>
        <taxon>Alphaproteobacteria</taxon>
        <taxon>Hyphomicrobiales</taxon>
        <taxon>Rhizobiaceae</taxon>
        <taxon>Rhizobium/Agrobacterium group</taxon>
        <taxon>Rhizobium</taxon>
    </lineage>
</organism>
<dbReference type="InterPro" id="IPR003836">
    <property type="entry name" value="Glucokinase"/>
</dbReference>
<dbReference type="InterPro" id="IPR050201">
    <property type="entry name" value="Bacterial_glucokinase"/>
</dbReference>
<dbReference type="GO" id="GO:0005536">
    <property type="term" value="F:D-glucose binding"/>
    <property type="evidence" value="ECO:0007669"/>
    <property type="project" value="InterPro"/>
</dbReference>
<dbReference type="GO" id="GO:0006096">
    <property type="term" value="P:glycolytic process"/>
    <property type="evidence" value="ECO:0007669"/>
    <property type="project" value="UniProtKB-UniRule"/>
</dbReference>
<accession>A0A504UVV5</accession>
<reference evidence="5 6" key="1">
    <citation type="submission" date="2019-06" db="EMBL/GenBank/DDBJ databases">
        <title>Rhizobium sp. CL12 isolated from roots of soybean.</title>
        <authorList>
            <person name="Wang C."/>
        </authorList>
    </citation>
    <scope>NUCLEOTIDE SEQUENCE [LARGE SCALE GENOMIC DNA]</scope>
    <source>
        <strain evidence="5 6">CL12</strain>
    </source>
</reference>
<dbReference type="EC" id="2.7.1.2" evidence="3"/>
<comment type="subcellular location">
    <subcellularLocation>
        <location evidence="3">Cytoplasm</location>
    </subcellularLocation>
</comment>
<keyword evidence="6" id="KW-1185">Reference proteome</keyword>
<dbReference type="OrthoDB" id="9800595at2"/>
<sequence length="351" mass="36713">MAQTQRDDTLPFPILIGDIGGTNARFSILLDNSGEAISFPNVINKDFATIDAAIRTSVLAQTTHKPKSLILALAGPIKGDEVPLTNCPWVVRPKVLMAELGFAEVLLLNDFEAQALAAATLGVSDRQPLGALSDAPLGSRVVLGPGTGLGVAGLVRARDTWFPVPGEGGHVDVGPRTERDYAIWPHLTPVHDANAALGRISAEELLSGRGLMNIYRALCKAEGNRTPRYGEPAEVSAAGISGSDALAGEALSLFATYLGRVAGDLALIFMAKGGVFLAGGISPKILPALQSGEFRAAFEDKAPHQGLLHGIPTFVVTHPQAALHGLAAFASAPSDFGLATEGRHWRNMAAE</sequence>
<keyword evidence="3" id="KW-0963">Cytoplasm</keyword>
<dbReference type="CDD" id="cd24008">
    <property type="entry name" value="ASKHA_NBD_GLK"/>
    <property type="match status" value="1"/>
</dbReference>
<feature type="binding site" evidence="3">
    <location>
        <begin position="17"/>
        <end position="22"/>
    </location>
    <ligand>
        <name>ATP</name>
        <dbReference type="ChEBI" id="CHEBI:30616"/>
    </ligand>
</feature>
<dbReference type="InterPro" id="IPR043129">
    <property type="entry name" value="ATPase_NBD"/>
</dbReference>
<dbReference type="GO" id="GO:0005524">
    <property type="term" value="F:ATP binding"/>
    <property type="evidence" value="ECO:0007669"/>
    <property type="project" value="UniProtKB-UniRule"/>
</dbReference>
<evidence type="ECO:0000256" key="3">
    <source>
        <dbReference type="HAMAP-Rule" id="MF_00524"/>
    </source>
</evidence>
<keyword evidence="3" id="KW-0324">Glycolysis</keyword>
<evidence type="ECO:0000313" key="5">
    <source>
        <dbReference type="EMBL" id="TPP09332.1"/>
    </source>
</evidence>
<evidence type="ECO:0000256" key="4">
    <source>
        <dbReference type="RuleBase" id="RU004046"/>
    </source>
</evidence>
<evidence type="ECO:0000256" key="2">
    <source>
        <dbReference type="ARBA" id="ARBA00022777"/>
    </source>
</evidence>
<comment type="catalytic activity">
    <reaction evidence="3">
        <text>D-glucose + ATP = D-glucose 6-phosphate + ADP + H(+)</text>
        <dbReference type="Rhea" id="RHEA:17825"/>
        <dbReference type="ChEBI" id="CHEBI:4167"/>
        <dbReference type="ChEBI" id="CHEBI:15378"/>
        <dbReference type="ChEBI" id="CHEBI:30616"/>
        <dbReference type="ChEBI" id="CHEBI:61548"/>
        <dbReference type="ChEBI" id="CHEBI:456216"/>
        <dbReference type="EC" id="2.7.1.2"/>
    </reaction>
</comment>
<dbReference type="HAMAP" id="MF_00524">
    <property type="entry name" value="Glucokinase"/>
    <property type="match status" value="1"/>
</dbReference>
<name>A0A504UVV5_9HYPH</name>
<proteinExistence type="inferred from homology"/>
<dbReference type="Gene3D" id="3.30.420.40">
    <property type="match status" value="1"/>
</dbReference>
<keyword evidence="1 3" id="KW-0808">Transferase</keyword>
<dbReference type="Proteomes" id="UP000316429">
    <property type="component" value="Unassembled WGS sequence"/>
</dbReference>
<dbReference type="GO" id="GO:0005829">
    <property type="term" value="C:cytosol"/>
    <property type="evidence" value="ECO:0007669"/>
    <property type="project" value="TreeGrafter"/>
</dbReference>
<dbReference type="PANTHER" id="PTHR47690">
    <property type="entry name" value="GLUCOKINASE"/>
    <property type="match status" value="1"/>
</dbReference>
<dbReference type="GO" id="GO:0004340">
    <property type="term" value="F:glucokinase activity"/>
    <property type="evidence" value="ECO:0007669"/>
    <property type="project" value="UniProtKB-UniRule"/>
</dbReference>
<keyword evidence="2 3" id="KW-0418">Kinase</keyword>
<evidence type="ECO:0000313" key="6">
    <source>
        <dbReference type="Proteomes" id="UP000316429"/>
    </source>
</evidence>
<dbReference type="SUPFAM" id="SSF53067">
    <property type="entry name" value="Actin-like ATPase domain"/>
    <property type="match status" value="1"/>
</dbReference>
<keyword evidence="3" id="KW-0067">ATP-binding</keyword>
<comment type="caution">
    <text evidence="5">The sequence shown here is derived from an EMBL/GenBank/DDBJ whole genome shotgun (WGS) entry which is preliminary data.</text>
</comment>
<dbReference type="AlphaFoldDB" id="A0A504UVV5"/>
<gene>
    <name evidence="3" type="primary">glk</name>
    <name evidence="5" type="ORF">FJQ55_00135</name>
</gene>
<dbReference type="Pfam" id="PF02685">
    <property type="entry name" value="Glucokinase"/>
    <property type="match status" value="1"/>
</dbReference>